<comment type="caution">
    <text evidence="2">The sequence shown here is derived from an EMBL/GenBank/DDBJ whole genome shotgun (WGS) entry which is preliminary data.</text>
</comment>
<sequence>MLSHCCNIEWLRIDRCHLDDELIMDSFMSHLLYLHVECCKLTKIKFLAVNLVTFLYEGAFIPIDLGHSSKLENAYIRFHEAVFQHSVTSFLRGLPYVQNLTLRIAWPHLEKQWLWDNPLKFSQLRHLQLFFSSYLKDVERVLYLVSLLKATPFIEKLETHFSGYPLLLADVGPRRQELGQSKYNNLKDVIQRSKRTSRISFTCFGKRPCKASKEFWPYGGNGPPFEEAKRIALTTLSSIALPLNVKCCVF</sequence>
<proteinExistence type="predicted"/>
<dbReference type="SUPFAM" id="SSF52047">
    <property type="entry name" value="RNI-like"/>
    <property type="match status" value="1"/>
</dbReference>
<dbReference type="InterPro" id="IPR032675">
    <property type="entry name" value="LRR_dom_sf"/>
</dbReference>
<dbReference type="Proteomes" id="UP000324897">
    <property type="component" value="Unassembled WGS sequence"/>
</dbReference>
<protein>
    <recommendedName>
        <fullName evidence="1">At1g61320/AtMIF1 LRR domain-containing protein</fullName>
    </recommendedName>
</protein>
<reference evidence="2 3" key="1">
    <citation type="journal article" date="2019" name="Sci. Rep.">
        <title>A high-quality genome of Eragrostis curvula grass provides insights into Poaceae evolution and supports new strategies to enhance forage quality.</title>
        <authorList>
            <person name="Carballo J."/>
            <person name="Santos B.A.C.M."/>
            <person name="Zappacosta D."/>
            <person name="Garbus I."/>
            <person name="Selva J.P."/>
            <person name="Gallo C.A."/>
            <person name="Diaz A."/>
            <person name="Albertini E."/>
            <person name="Caccamo M."/>
            <person name="Echenique V."/>
        </authorList>
    </citation>
    <scope>NUCLEOTIDE SEQUENCE [LARGE SCALE GENOMIC DNA]</scope>
    <source>
        <strain evidence="3">cv. Victoria</strain>
        <tissue evidence="2">Leaf</tissue>
    </source>
</reference>
<dbReference type="EMBL" id="RWGY01000051">
    <property type="protein sequence ID" value="TVU06691.1"/>
    <property type="molecule type" value="Genomic_DNA"/>
</dbReference>
<feature type="domain" description="At1g61320/AtMIF1 LRR" evidence="1">
    <location>
        <begin position="1"/>
        <end position="161"/>
    </location>
</feature>
<evidence type="ECO:0000259" key="1">
    <source>
        <dbReference type="Pfam" id="PF23622"/>
    </source>
</evidence>
<gene>
    <name evidence="2" type="ORF">EJB05_49915</name>
</gene>
<dbReference type="InterPro" id="IPR053772">
    <property type="entry name" value="At1g61320/At1g61330-like"/>
</dbReference>
<dbReference type="PANTHER" id="PTHR34145">
    <property type="entry name" value="OS02G0105600 PROTEIN"/>
    <property type="match status" value="1"/>
</dbReference>
<keyword evidence="3" id="KW-1185">Reference proteome</keyword>
<dbReference type="Pfam" id="PF23622">
    <property type="entry name" value="LRR_At1g61320_AtMIF1"/>
    <property type="match status" value="1"/>
</dbReference>
<accession>A0A5J9T7Z8</accession>
<dbReference type="Gramene" id="TVU06691">
    <property type="protein sequence ID" value="TVU06691"/>
    <property type="gene ID" value="EJB05_49915"/>
</dbReference>
<name>A0A5J9T7Z8_9POAL</name>
<dbReference type="Gene3D" id="3.80.10.10">
    <property type="entry name" value="Ribonuclease Inhibitor"/>
    <property type="match status" value="1"/>
</dbReference>
<evidence type="ECO:0000313" key="3">
    <source>
        <dbReference type="Proteomes" id="UP000324897"/>
    </source>
</evidence>
<feature type="non-terminal residue" evidence="2">
    <location>
        <position position="250"/>
    </location>
</feature>
<dbReference type="PANTHER" id="PTHR34145:SF57">
    <property type="entry name" value="F-BOX DOMAIN-CONTAINING PROTEIN"/>
    <property type="match status" value="1"/>
</dbReference>
<organism evidence="2 3">
    <name type="scientific">Eragrostis curvula</name>
    <name type="common">weeping love grass</name>
    <dbReference type="NCBI Taxonomy" id="38414"/>
    <lineage>
        <taxon>Eukaryota</taxon>
        <taxon>Viridiplantae</taxon>
        <taxon>Streptophyta</taxon>
        <taxon>Embryophyta</taxon>
        <taxon>Tracheophyta</taxon>
        <taxon>Spermatophyta</taxon>
        <taxon>Magnoliopsida</taxon>
        <taxon>Liliopsida</taxon>
        <taxon>Poales</taxon>
        <taxon>Poaceae</taxon>
        <taxon>PACMAD clade</taxon>
        <taxon>Chloridoideae</taxon>
        <taxon>Eragrostideae</taxon>
        <taxon>Eragrostidinae</taxon>
        <taxon>Eragrostis</taxon>
    </lineage>
</organism>
<dbReference type="InterPro" id="IPR055357">
    <property type="entry name" value="LRR_At1g61320_AtMIF1"/>
</dbReference>
<evidence type="ECO:0000313" key="2">
    <source>
        <dbReference type="EMBL" id="TVU06691.1"/>
    </source>
</evidence>
<dbReference type="AlphaFoldDB" id="A0A5J9T7Z8"/>
<dbReference type="OrthoDB" id="661008at2759"/>